<dbReference type="PROSITE" id="PS50893">
    <property type="entry name" value="ABC_TRANSPORTER_2"/>
    <property type="match status" value="1"/>
</dbReference>
<keyword evidence="8" id="KW-0472">Membrane</keyword>
<dbReference type="Pfam" id="PF00005">
    <property type="entry name" value="ABC_tran"/>
    <property type="match status" value="1"/>
</dbReference>
<keyword evidence="11" id="KW-1185">Reference proteome</keyword>
<gene>
    <name evidence="10" type="ORF">AA14337_1677</name>
</gene>
<protein>
    <submittedName>
        <fullName evidence="10">Amino acid transporter ATP-binding protein</fullName>
    </submittedName>
</protein>
<dbReference type="PIRSF" id="PIRSF039085">
    <property type="entry name" value="ABC_ATPase_HisP"/>
    <property type="match status" value="1"/>
</dbReference>
<dbReference type="Gene3D" id="3.40.50.300">
    <property type="entry name" value="P-loop containing nucleotide triphosphate hydrolases"/>
    <property type="match status" value="1"/>
</dbReference>
<dbReference type="InterPro" id="IPR017871">
    <property type="entry name" value="ABC_transporter-like_CS"/>
</dbReference>
<keyword evidence="4" id="KW-1003">Cell membrane</keyword>
<dbReference type="InterPro" id="IPR003593">
    <property type="entry name" value="AAA+_ATPase"/>
</dbReference>
<evidence type="ECO:0000256" key="3">
    <source>
        <dbReference type="ARBA" id="ARBA00022448"/>
    </source>
</evidence>
<proteinExistence type="inferred from homology"/>
<dbReference type="SMART" id="SM00382">
    <property type="entry name" value="AAA"/>
    <property type="match status" value="1"/>
</dbReference>
<evidence type="ECO:0000313" key="11">
    <source>
        <dbReference type="Proteomes" id="UP001065047"/>
    </source>
</evidence>
<evidence type="ECO:0000256" key="5">
    <source>
        <dbReference type="ARBA" id="ARBA00022741"/>
    </source>
</evidence>
<evidence type="ECO:0000256" key="1">
    <source>
        <dbReference type="ARBA" id="ARBA00004202"/>
    </source>
</evidence>
<dbReference type="RefSeq" id="WP_061506937.1">
    <property type="nucleotide sequence ID" value="NZ_BAPF01000029.1"/>
</dbReference>
<dbReference type="InterPro" id="IPR027417">
    <property type="entry name" value="P-loop_NTPase"/>
</dbReference>
<dbReference type="InterPro" id="IPR003439">
    <property type="entry name" value="ABC_transporter-like_ATP-bd"/>
</dbReference>
<evidence type="ECO:0000313" key="10">
    <source>
        <dbReference type="EMBL" id="GBQ80268.1"/>
    </source>
</evidence>
<dbReference type="Proteomes" id="UP001065047">
    <property type="component" value="Unassembled WGS sequence"/>
</dbReference>
<dbReference type="PANTHER" id="PTHR43166:SF9">
    <property type="entry name" value="GLUTAMATE_ASPARTATE IMPORT ATP-BINDING PROTEIN GLTL"/>
    <property type="match status" value="1"/>
</dbReference>
<evidence type="ECO:0000256" key="8">
    <source>
        <dbReference type="ARBA" id="ARBA00023136"/>
    </source>
</evidence>
<feature type="domain" description="ABC transporter" evidence="9">
    <location>
        <begin position="4"/>
        <end position="247"/>
    </location>
</feature>
<dbReference type="InterPro" id="IPR030679">
    <property type="entry name" value="ABC_ATPase_HisP-typ"/>
</dbReference>
<dbReference type="SUPFAM" id="SSF52540">
    <property type="entry name" value="P-loop containing nucleoside triphosphate hydrolases"/>
    <property type="match status" value="1"/>
</dbReference>
<dbReference type="PROSITE" id="PS00211">
    <property type="entry name" value="ABC_TRANSPORTER_1"/>
    <property type="match status" value="1"/>
</dbReference>
<keyword evidence="5" id="KW-0547">Nucleotide-binding</keyword>
<keyword evidence="6 10" id="KW-0067">ATP-binding</keyword>
<dbReference type="GO" id="GO:0005524">
    <property type="term" value="F:ATP binding"/>
    <property type="evidence" value="ECO:0007669"/>
    <property type="project" value="UniProtKB-KW"/>
</dbReference>
<evidence type="ECO:0000259" key="9">
    <source>
        <dbReference type="PROSITE" id="PS50893"/>
    </source>
</evidence>
<dbReference type="InterPro" id="IPR050086">
    <property type="entry name" value="MetN_ABC_transporter-like"/>
</dbReference>
<sequence>MSVIAVRNIHKRFGNQDVLKGIDLSVAKGETVVLLGSSGSGKSTILRTLNLLDLPDEGDVFLHGNKLGQPRPDGTRRYREGELRSLRRRVGMVFQHFNLFPHLTVEENIMIGLRRVLNYSITQAREKARHHLHHVGLAEKALAFPDTLSGGQRQRVAIARALAMDPDVMLFDEATSALDPERVSEVLRTMRQLSQEGTTMVVVTHELGFAYNVADRVVFLHGGRILEQGTPTEILLHPTHAPTREFLHAHTEFRLPSA</sequence>
<dbReference type="CDD" id="cd03262">
    <property type="entry name" value="ABC_HisP_GlnQ"/>
    <property type="match status" value="1"/>
</dbReference>
<comment type="subcellular location">
    <subcellularLocation>
        <location evidence="1">Cell membrane</location>
        <topology evidence="1">Peripheral membrane protein</topology>
    </subcellularLocation>
</comment>
<organism evidence="10 11">
    <name type="scientific">Acetobacter malorum DSM 14337</name>
    <dbReference type="NCBI Taxonomy" id="1307910"/>
    <lineage>
        <taxon>Bacteria</taxon>
        <taxon>Pseudomonadati</taxon>
        <taxon>Pseudomonadota</taxon>
        <taxon>Alphaproteobacteria</taxon>
        <taxon>Acetobacterales</taxon>
        <taxon>Acetobacteraceae</taxon>
        <taxon>Acetobacter</taxon>
    </lineage>
</organism>
<evidence type="ECO:0000256" key="6">
    <source>
        <dbReference type="ARBA" id="ARBA00022840"/>
    </source>
</evidence>
<evidence type="ECO:0000256" key="7">
    <source>
        <dbReference type="ARBA" id="ARBA00022970"/>
    </source>
</evidence>
<comment type="similarity">
    <text evidence="2">Belongs to the ABC transporter superfamily.</text>
</comment>
<comment type="caution">
    <text evidence="10">The sequence shown here is derived from an EMBL/GenBank/DDBJ whole genome shotgun (WGS) entry which is preliminary data.</text>
</comment>
<name>A0ABQ0PSZ6_9PROT</name>
<accession>A0ABQ0PSZ6</accession>
<dbReference type="PANTHER" id="PTHR43166">
    <property type="entry name" value="AMINO ACID IMPORT ATP-BINDING PROTEIN"/>
    <property type="match status" value="1"/>
</dbReference>
<keyword evidence="7" id="KW-0029">Amino-acid transport</keyword>
<reference evidence="10" key="1">
    <citation type="submission" date="2013-04" db="EMBL/GenBank/DDBJ databases">
        <title>The genome sequencing project of 58 acetic acid bacteria.</title>
        <authorList>
            <person name="Okamoto-Kainuma A."/>
            <person name="Ishikawa M."/>
            <person name="Umino S."/>
            <person name="Koizumi Y."/>
            <person name="Shiwa Y."/>
            <person name="Yoshikawa H."/>
            <person name="Matsutani M."/>
            <person name="Matsushita K."/>
        </authorList>
    </citation>
    <scope>NUCLEOTIDE SEQUENCE</scope>
    <source>
        <strain evidence="10">DSM 14337</strain>
    </source>
</reference>
<dbReference type="EMBL" id="BAPF01000029">
    <property type="protein sequence ID" value="GBQ80268.1"/>
    <property type="molecule type" value="Genomic_DNA"/>
</dbReference>
<evidence type="ECO:0000256" key="4">
    <source>
        <dbReference type="ARBA" id="ARBA00022475"/>
    </source>
</evidence>
<keyword evidence="3" id="KW-0813">Transport</keyword>
<dbReference type="GeneID" id="29558467"/>
<evidence type="ECO:0000256" key="2">
    <source>
        <dbReference type="ARBA" id="ARBA00005417"/>
    </source>
</evidence>